<dbReference type="InterPro" id="IPR046529">
    <property type="entry name" value="DUF6594"/>
</dbReference>
<gene>
    <name evidence="3" type="ORF">VTL71DRAFT_16006</name>
</gene>
<dbReference type="Proteomes" id="UP001595075">
    <property type="component" value="Unassembled WGS sequence"/>
</dbReference>
<proteinExistence type="predicted"/>
<reference evidence="3 4" key="1">
    <citation type="journal article" date="2024" name="Commun. Biol.">
        <title>Comparative genomic analysis of thermophilic fungi reveals convergent evolutionary adaptations and gene losses.</title>
        <authorList>
            <person name="Steindorff A.S."/>
            <person name="Aguilar-Pontes M.V."/>
            <person name="Robinson A.J."/>
            <person name="Andreopoulos B."/>
            <person name="LaButti K."/>
            <person name="Kuo A."/>
            <person name="Mondo S."/>
            <person name="Riley R."/>
            <person name="Otillar R."/>
            <person name="Haridas S."/>
            <person name="Lipzen A."/>
            <person name="Grimwood J."/>
            <person name="Schmutz J."/>
            <person name="Clum A."/>
            <person name="Reid I.D."/>
            <person name="Moisan M.C."/>
            <person name="Butler G."/>
            <person name="Nguyen T.T.M."/>
            <person name="Dewar K."/>
            <person name="Conant G."/>
            <person name="Drula E."/>
            <person name="Henrissat B."/>
            <person name="Hansel C."/>
            <person name="Singer S."/>
            <person name="Hutchinson M.I."/>
            <person name="de Vries R.P."/>
            <person name="Natvig D.O."/>
            <person name="Powell A.J."/>
            <person name="Tsang A."/>
            <person name="Grigoriev I.V."/>
        </authorList>
    </citation>
    <scope>NUCLEOTIDE SEQUENCE [LARGE SCALE GENOMIC DNA]</scope>
    <source>
        <strain evidence="3 4">CBS 494.80</strain>
    </source>
</reference>
<organism evidence="3 4">
    <name type="scientific">Oculimacula yallundae</name>
    <dbReference type="NCBI Taxonomy" id="86028"/>
    <lineage>
        <taxon>Eukaryota</taxon>
        <taxon>Fungi</taxon>
        <taxon>Dikarya</taxon>
        <taxon>Ascomycota</taxon>
        <taxon>Pezizomycotina</taxon>
        <taxon>Leotiomycetes</taxon>
        <taxon>Helotiales</taxon>
        <taxon>Ploettnerulaceae</taxon>
        <taxon>Oculimacula</taxon>
    </lineage>
</organism>
<evidence type="ECO:0000313" key="3">
    <source>
        <dbReference type="EMBL" id="KAL2067908.1"/>
    </source>
</evidence>
<sequence length="323" mass="36040">MPTVATQTTPPTSTIFSAQPYLDFAILIDKYEELAIFRRFGDLNMLNLLSLQAELGHLQAEFMEICTKVKENRPEQRVRGYPATHSLPRQVVKEEGEEMVVARDERYIELQGQIRVKLKEYNSALLEAVQIRSLEPAEHADIEFLRAVLMTSTSGGRVENKDMSCWNWEHEHDLVLLTSQPERVSLIIRAIKRAFHSIYFKLWAYPRARVVDPSEEPQPIFTRVGTREMKRRNAFTSRLLMALFGGVALIVPTVIMAKNPSINFSLATTAVATVSFAVVLAFVARDSTGKDVLGITAAYTAVLVVFIGTSLAAPPTATAAASK</sequence>
<dbReference type="PANTHER" id="PTHR34502">
    <property type="entry name" value="DUF6594 DOMAIN-CONTAINING PROTEIN-RELATED"/>
    <property type="match status" value="1"/>
</dbReference>
<dbReference type="PANTHER" id="PTHR34502:SF5">
    <property type="entry name" value="DUF6594 DOMAIN-CONTAINING PROTEIN"/>
    <property type="match status" value="1"/>
</dbReference>
<evidence type="ECO:0000256" key="1">
    <source>
        <dbReference type="SAM" id="Phobius"/>
    </source>
</evidence>
<feature type="domain" description="DUF6594" evidence="2">
    <location>
        <begin position="22"/>
        <end position="304"/>
    </location>
</feature>
<dbReference type="EMBL" id="JAZHXI010000009">
    <property type="protein sequence ID" value="KAL2067908.1"/>
    <property type="molecule type" value="Genomic_DNA"/>
</dbReference>
<name>A0ABR4CD92_9HELO</name>
<keyword evidence="1" id="KW-1133">Transmembrane helix</keyword>
<keyword evidence="4" id="KW-1185">Reference proteome</keyword>
<evidence type="ECO:0000259" key="2">
    <source>
        <dbReference type="Pfam" id="PF20237"/>
    </source>
</evidence>
<evidence type="ECO:0000313" key="4">
    <source>
        <dbReference type="Proteomes" id="UP001595075"/>
    </source>
</evidence>
<comment type="caution">
    <text evidence="3">The sequence shown here is derived from an EMBL/GenBank/DDBJ whole genome shotgun (WGS) entry which is preliminary data.</text>
</comment>
<feature type="transmembrane region" description="Helical" evidence="1">
    <location>
        <begin position="239"/>
        <end position="256"/>
    </location>
</feature>
<protein>
    <recommendedName>
        <fullName evidence="2">DUF6594 domain-containing protein</fullName>
    </recommendedName>
</protein>
<accession>A0ABR4CD92</accession>
<keyword evidence="1" id="KW-0812">Transmembrane</keyword>
<feature type="transmembrane region" description="Helical" evidence="1">
    <location>
        <begin position="292"/>
        <end position="313"/>
    </location>
</feature>
<feature type="transmembrane region" description="Helical" evidence="1">
    <location>
        <begin position="262"/>
        <end position="283"/>
    </location>
</feature>
<keyword evidence="1" id="KW-0472">Membrane</keyword>
<dbReference type="Pfam" id="PF20237">
    <property type="entry name" value="DUF6594"/>
    <property type="match status" value="1"/>
</dbReference>